<evidence type="ECO:0000256" key="3">
    <source>
        <dbReference type="ARBA" id="ARBA00022617"/>
    </source>
</evidence>
<keyword evidence="4 6" id="KW-0479">Metal-binding</keyword>
<dbReference type="GO" id="GO:0016705">
    <property type="term" value="F:oxidoreductase activity, acting on paired donors, with incorporation or reduction of molecular oxygen"/>
    <property type="evidence" value="ECO:0007669"/>
    <property type="project" value="InterPro"/>
</dbReference>
<gene>
    <name evidence="9" type="ORF">CSUB01_10273</name>
</gene>
<dbReference type="STRING" id="1173701.A0A066WTR3"/>
<accession>A0A066WTR3</accession>
<comment type="similarity">
    <text evidence="2 7">Belongs to the cytochrome P450 family.</text>
</comment>
<dbReference type="HOGENOM" id="CLU_025001_1_0_1"/>
<keyword evidence="7" id="KW-0503">Monooxygenase</keyword>
<evidence type="ECO:0000256" key="6">
    <source>
        <dbReference type="PIRSR" id="PIRSR602401-1"/>
    </source>
</evidence>
<evidence type="ECO:0000256" key="1">
    <source>
        <dbReference type="ARBA" id="ARBA00001971"/>
    </source>
</evidence>
<reference evidence="10" key="1">
    <citation type="journal article" date="2014" name="Genome Announc.">
        <title>Draft genome sequence of Colletotrichum sublineola, a destructive pathogen of cultivated sorghum.</title>
        <authorList>
            <person name="Baroncelli R."/>
            <person name="Sanz-Martin J.M."/>
            <person name="Rech G.E."/>
            <person name="Sukno S.A."/>
            <person name="Thon M.R."/>
        </authorList>
    </citation>
    <scope>NUCLEOTIDE SEQUENCE [LARGE SCALE GENOMIC DNA]</scope>
    <source>
        <strain evidence="10">TX430BB</strain>
    </source>
</reference>
<evidence type="ECO:0000256" key="8">
    <source>
        <dbReference type="SAM" id="MobiDB-lite"/>
    </source>
</evidence>
<dbReference type="InterPro" id="IPR001128">
    <property type="entry name" value="Cyt_P450"/>
</dbReference>
<feature type="region of interest" description="Disordered" evidence="8">
    <location>
        <begin position="250"/>
        <end position="269"/>
    </location>
</feature>
<evidence type="ECO:0000256" key="7">
    <source>
        <dbReference type="RuleBase" id="RU000461"/>
    </source>
</evidence>
<evidence type="ECO:0000256" key="4">
    <source>
        <dbReference type="ARBA" id="ARBA00022723"/>
    </source>
</evidence>
<dbReference type="PRINTS" id="PR00385">
    <property type="entry name" value="P450"/>
</dbReference>
<dbReference type="EMBL" id="JMSE01001534">
    <property type="protein sequence ID" value="KDN60273.1"/>
    <property type="molecule type" value="Genomic_DNA"/>
</dbReference>
<name>A0A066WTR3_COLSU</name>
<dbReference type="Pfam" id="PF00067">
    <property type="entry name" value="p450"/>
    <property type="match status" value="2"/>
</dbReference>
<protein>
    <submittedName>
        <fullName evidence="9">Putative cytochrome P450</fullName>
    </submittedName>
</protein>
<dbReference type="eggNOG" id="KOG0157">
    <property type="taxonomic scope" value="Eukaryota"/>
</dbReference>
<evidence type="ECO:0000256" key="2">
    <source>
        <dbReference type="ARBA" id="ARBA00010617"/>
    </source>
</evidence>
<dbReference type="InterPro" id="IPR050121">
    <property type="entry name" value="Cytochrome_P450_monoxygenase"/>
</dbReference>
<dbReference type="PROSITE" id="PS00086">
    <property type="entry name" value="CYTOCHROME_P450"/>
    <property type="match status" value="1"/>
</dbReference>
<dbReference type="PANTHER" id="PTHR24305:SF232">
    <property type="entry name" value="P450, PUTATIVE (EUROFUNG)-RELATED"/>
    <property type="match status" value="1"/>
</dbReference>
<dbReference type="PRINTS" id="PR00463">
    <property type="entry name" value="EP450I"/>
</dbReference>
<organism evidence="9 10">
    <name type="scientific">Colletotrichum sublineola</name>
    <name type="common">Sorghum anthracnose fungus</name>
    <dbReference type="NCBI Taxonomy" id="1173701"/>
    <lineage>
        <taxon>Eukaryota</taxon>
        <taxon>Fungi</taxon>
        <taxon>Dikarya</taxon>
        <taxon>Ascomycota</taxon>
        <taxon>Pezizomycotina</taxon>
        <taxon>Sordariomycetes</taxon>
        <taxon>Hypocreomycetidae</taxon>
        <taxon>Glomerellales</taxon>
        <taxon>Glomerellaceae</taxon>
        <taxon>Colletotrichum</taxon>
        <taxon>Colletotrichum graminicola species complex</taxon>
    </lineage>
</organism>
<keyword evidence="5 6" id="KW-0408">Iron</keyword>
<evidence type="ECO:0000313" key="10">
    <source>
        <dbReference type="Proteomes" id="UP000027238"/>
    </source>
</evidence>
<dbReference type="InterPro" id="IPR017972">
    <property type="entry name" value="Cyt_P450_CS"/>
</dbReference>
<evidence type="ECO:0000256" key="5">
    <source>
        <dbReference type="ARBA" id="ARBA00023004"/>
    </source>
</evidence>
<comment type="cofactor">
    <cofactor evidence="1 6">
        <name>heme</name>
        <dbReference type="ChEBI" id="CHEBI:30413"/>
    </cofactor>
</comment>
<dbReference type="OrthoDB" id="1470350at2759"/>
<keyword evidence="3 6" id="KW-0349">Heme</keyword>
<dbReference type="GO" id="GO:0020037">
    <property type="term" value="F:heme binding"/>
    <property type="evidence" value="ECO:0007669"/>
    <property type="project" value="InterPro"/>
</dbReference>
<keyword evidence="10" id="KW-1185">Reference proteome</keyword>
<dbReference type="PANTHER" id="PTHR24305">
    <property type="entry name" value="CYTOCHROME P450"/>
    <property type="match status" value="1"/>
</dbReference>
<dbReference type="Gene3D" id="1.10.630.10">
    <property type="entry name" value="Cytochrome P450"/>
    <property type="match status" value="1"/>
</dbReference>
<dbReference type="GO" id="GO:0004497">
    <property type="term" value="F:monooxygenase activity"/>
    <property type="evidence" value="ECO:0007669"/>
    <property type="project" value="UniProtKB-KW"/>
</dbReference>
<dbReference type="OMA" id="STTMCWG"/>
<comment type="caution">
    <text evidence="9">The sequence shown here is derived from an EMBL/GenBank/DDBJ whole genome shotgun (WGS) entry which is preliminary data.</text>
</comment>
<dbReference type="InterPro" id="IPR002401">
    <property type="entry name" value="Cyt_P450_E_grp-I"/>
</dbReference>
<sequence>MLGTVLPGRTLGGGGGDGAVDANLFSPSHALLVAVVAGLLFYGLYRWAMPKPIPGIPHNAAAAGHILGDIPSLLEGIGRTGEFNLWLLEQASKLGSPLFQVLIRPLGKPIVVLTDFREAQDMLMRRKDFDRSSLVADMLEGVGPKHHINMKTGPEWKHHRRLLQDLMSPQFLNEVAAPTVYAGVLRLIRLWNNKAEMAAGRPFPAETDIYHVALDAVMAFTFGSSFPSSAIHPTVELVEGLADDEIARLRDRADGGGGGGSGPMEFPEGQCDETLQATLDVAASIEQLQGSPIPRLKWWFLEKLPYMRRIFRIKKAYVREEIAKALRRLQEVGHEESKALSAVELVVLRERKLAETEGRQPDFFSETMIDEVRALPVFGVVVAGHDTTSTTMCWGVKLLADHPEAQTTLRSALRSAFPEALAENRSPTVREMSGTKIPYLDAAMEEILRCGGASPLVDREALCDTELLGRRIPKGTVVMCLNRGPSMLQPALPVDEATRSESSRAAKGRTWDDADIALFRPERWLVESPEGSGAAAAEFDQQAGPLLAFGLGMRGCFGRRLAYLEMRIILTLIVWNFELLPCPEELSGYGAREGLTRKPKDCYVRLSALGVKNQGVETAV</sequence>
<dbReference type="InterPro" id="IPR036396">
    <property type="entry name" value="Cyt_P450_sf"/>
</dbReference>
<dbReference type="SUPFAM" id="SSF48264">
    <property type="entry name" value="Cytochrome P450"/>
    <property type="match status" value="1"/>
</dbReference>
<evidence type="ECO:0000313" key="9">
    <source>
        <dbReference type="EMBL" id="KDN60273.1"/>
    </source>
</evidence>
<dbReference type="AlphaFoldDB" id="A0A066WTR3"/>
<feature type="binding site" description="axial binding residue" evidence="6">
    <location>
        <position position="556"/>
    </location>
    <ligand>
        <name>heme</name>
        <dbReference type="ChEBI" id="CHEBI:30413"/>
    </ligand>
    <ligandPart>
        <name>Fe</name>
        <dbReference type="ChEBI" id="CHEBI:18248"/>
    </ligandPart>
</feature>
<dbReference type="GO" id="GO:0005506">
    <property type="term" value="F:iron ion binding"/>
    <property type="evidence" value="ECO:0007669"/>
    <property type="project" value="InterPro"/>
</dbReference>
<dbReference type="Proteomes" id="UP000027238">
    <property type="component" value="Unassembled WGS sequence"/>
</dbReference>
<proteinExistence type="inferred from homology"/>
<keyword evidence="7" id="KW-0560">Oxidoreductase</keyword>